<keyword evidence="9 10" id="KW-0238">DNA-binding</keyword>
<dbReference type="InterPro" id="IPR014001">
    <property type="entry name" value="Helicase_ATP-bd"/>
</dbReference>
<comment type="subunit">
    <text evidence="10">The type I restriction/modification system is composed of three polypeptides R, M and S.</text>
</comment>
<dbReference type="InterPro" id="IPR040980">
    <property type="entry name" value="SWI2_SNF2"/>
</dbReference>
<protein>
    <recommendedName>
        <fullName evidence="10">Type I restriction enzyme endonuclease subunit</fullName>
        <shortName evidence="10">R protein</shortName>
        <ecNumber evidence="10">3.1.21.3</ecNumber>
    </recommendedName>
</protein>
<keyword evidence="8 10" id="KW-0067">ATP-binding</keyword>
<name>A0A8J3D8L8_9BACT</name>
<dbReference type="AlphaFoldDB" id="A0A8J3D8L8"/>
<evidence type="ECO:0000256" key="8">
    <source>
        <dbReference type="ARBA" id="ARBA00022840"/>
    </source>
</evidence>
<dbReference type="GO" id="GO:0009307">
    <property type="term" value="P:DNA restriction-modification system"/>
    <property type="evidence" value="ECO:0007669"/>
    <property type="project" value="UniProtKB-KW"/>
</dbReference>
<reference evidence="12 13" key="1">
    <citation type="journal article" date="2014" name="Int. J. Syst. Evol. Microbiol.">
        <title>Complete genome sequence of Corynebacterium casei LMG S-19264T (=DSM 44701T), isolated from a smear-ripened cheese.</title>
        <authorList>
            <consortium name="US DOE Joint Genome Institute (JGI-PGF)"/>
            <person name="Walter F."/>
            <person name="Albersmeier A."/>
            <person name="Kalinowski J."/>
            <person name="Ruckert C."/>
        </authorList>
    </citation>
    <scope>NUCLEOTIDE SEQUENCE [LARGE SCALE GENOMIC DNA]</scope>
    <source>
        <strain evidence="12 13">KCTC 12866</strain>
    </source>
</reference>
<evidence type="ECO:0000256" key="7">
    <source>
        <dbReference type="ARBA" id="ARBA00022801"/>
    </source>
</evidence>
<sequence>MTTPSFRENDASQVPALLLLQAMGYTYLSPDEATRLRGNDPVTRHSGQVLLEPVLRDQLRKLNSFSLKGEEYTFSEVSLTNAIYALLDYPVQQGYLEANRYVFDLLTLGKSFEEQIGPDKKSFSLHYIDWENPGRNVWHVTEELRVSRTGHASSAGRDYSYRPDIVLYVNGIPLVVIECKRPDMDKPLSQAISQHLRNQQSDGIRPLYILSQLLLALCGSEGRYATNQTKEEFWQLWRERETDEKALPLQAVKDRSRNDRAYGQALRANPDRRDHSEPINGAATWTVTPQDELLYALCRPARLLDILYNFIVFDAGEKIVARYQQYFGVRRTLERARREPDITGRRQGGVIWHTQGSGKSYTMVMLAQLLATDDKILNPKIVLVTDRVELDDQLYQTFKRCGREVVQATTGRRLVEYLEDDSDAVLATLVHKFDAAIKGLQQPVTRPNVFVLIDEAHRTQYGTLNVKMQQVFPTACFIGFTGTPLMRREKNTASKFGGIIDTYTVRDAVADGAVVPLLFEGRAPLFEVNERPIDNYFNRIAEPLNDYQRADLKKKFSRRDTLTQGEQIIYAKAWDISTHFANTWKGTGFKGQLVAPGKKAAIRFKRFMDEIGLITTEVLISPPDDREGNEDAYGQTSSEVQTFWNQMMDRFGSPRQYDETLRQLFKQSDTAPDVIIVVNKLLTGFDNPINVVLYLCAKLHEHTLFQAITRVNRKAPGKDFGYIIDYDGVIAELARVLEIYADDFEDFETADLEGTVTDMRRELARLPQVHSEVWDVFKGIVNRADLPAYQNLLADEAVREIFFERLSAFSRLLRMAFSNHEFVTTTSEAKQQRYRDDLLFFQNLRRAVINIHALEVDYGQYEPQIQKLIDTHVVSDEIVQLTEQVNIFDRERFEEEVARIEGTASRAHAIAARTDRTLTERMGEDPAFYRRFSEMIRETLMLYREERISETELLKSMTSIRDQVVNRPADTLPPAVRDRPTATAIYGLLREGFGNDRADEEALGMDAETAGAWSVRAEEVMLSNLVQDGCVVVDWANRSEIVNQLRFALDDWIWQMNDELSAKLTFDQADELIGKVVQLAKARY</sequence>
<evidence type="ECO:0000256" key="2">
    <source>
        <dbReference type="ARBA" id="ARBA00008598"/>
    </source>
</evidence>
<comment type="function">
    <text evidence="10">Subunit R is required for both nuclease and ATPase activities, but not for modification.</text>
</comment>
<evidence type="ECO:0000256" key="1">
    <source>
        <dbReference type="ARBA" id="ARBA00000851"/>
    </source>
</evidence>
<proteinExistence type="inferred from homology"/>
<dbReference type="PROSITE" id="PS51192">
    <property type="entry name" value="HELICASE_ATP_BIND_1"/>
    <property type="match status" value="1"/>
</dbReference>
<dbReference type="CDD" id="cd18030">
    <property type="entry name" value="DEXHc_RE_I_HsdR"/>
    <property type="match status" value="1"/>
</dbReference>
<dbReference type="InterPro" id="IPR007409">
    <property type="entry name" value="Restrct_endonuc_type1_HsdR_N"/>
</dbReference>
<dbReference type="SMART" id="SM00487">
    <property type="entry name" value="DEXDc"/>
    <property type="match status" value="1"/>
</dbReference>
<dbReference type="Pfam" id="PF11867">
    <property type="entry name" value="T1RH-like_C"/>
    <property type="match status" value="1"/>
</dbReference>
<keyword evidence="7 10" id="KW-0378">Hydrolase</keyword>
<organism evidence="12 13">
    <name type="scientific">Persicitalea jodogahamensis</name>
    <dbReference type="NCBI Taxonomy" id="402147"/>
    <lineage>
        <taxon>Bacteria</taxon>
        <taxon>Pseudomonadati</taxon>
        <taxon>Bacteroidota</taxon>
        <taxon>Cytophagia</taxon>
        <taxon>Cytophagales</taxon>
        <taxon>Spirosomataceae</taxon>
        <taxon>Persicitalea</taxon>
    </lineage>
</organism>
<dbReference type="Pfam" id="PF18766">
    <property type="entry name" value="SWI2_SNF2"/>
    <property type="match status" value="1"/>
</dbReference>
<dbReference type="InterPro" id="IPR055180">
    <property type="entry name" value="HsdR_RecA-like_helicase_dom_2"/>
</dbReference>
<dbReference type="Gene3D" id="3.90.1570.50">
    <property type="match status" value="1"/>
</dbReference>
<dbReference type="GO" id="GO:0005524">
    <property type="term" value="F:ATP binding"/>
    <property type="evidence" value="ECO:0007669"/>
    <property type="project" value="UniProtKB-KW"/>
</dbReference>
<evidence type="ECO:0000313" key="13">
    <source>
        <dbReference type="Proteomes" id="UP000598271"/>
    </source>
</evidence>
<dbReference type="Pfam" id="PF22679">
    <property type="entry name" value="T1R_D3-like"/>
    <property type="match status" value="1"/>
</dbReference>
<dbReference type="PANTHER" id="PTHR30195:SF15">
    <property type="entry name" value="TYPE I RESTRICTION ENZYME HINDI ENDONUCLEASE SUBUNIT"/>
    <property type="match status" value="1"/>
</dbReference>
<keyword evidence="13" id="KW-1185">Reference proteome</keyword>
<dbReference type="GO" id="GO:0003677">
    <property type="term" value="F:DNA binding"/>
    <property type="evidence" value="ECO:0007669"/>
    <property type="project" value="UniProtKB-KW"/>
</dbReference>
<dbReference type="EC" id="3.1.21.3" evidence="10"/>
<keyword evidence="5 10" id="KW-0680">Restriction system</keyword>
<comment type="similarity">
    <text evidence="2 10">Belongs to the HsdR family.</text>
</comment>
<dbReference type="Gene3D" id="3.40.50.300">
    <property type="entry name" value="P-loop containing nucleotide triphosphate hydrolases"/>
    <property type="match status" value="2"/>
</dbReference>
<dbReference type="RefSeq" id="WP_189568830.1">
    <property type="nucleotide sequence ID" value="NZ_BMXF01000008.1"/>
</dbReference>
<keyword evidence="12" id="KW-0347">Helicase</keyword>
<dbReference type="InterPro" id="IPR004473">
    <property type="entry name" value="Restrct_endonuc_typeI_HsdR"/>
</dbReference>
<evidence type="ECO:0000256" key="4">
    <source>
        <dbReference type="ARBA" id="ARBA00022741"/>
    </source>
</evidence>
<dbReference type="InterPro" id="IPR021810">
    <property type="entry name" value="T1RH-like_C"/>
</dbReference>
<comment type="catalytic activity">
    <reaction evidence="1 10">
        <text>Endonucleolytic cleavage of DNA to give random double-stranded fragments with terminal 5'-phosphates, ATP is simultaneously hydrolyzed.</text>
        <dbReference type="EC" id="3.1.21.3"/>
    </reaction>
</comment>
<evidence type="ECO:0000313" key="12">
    <source>
        <dbReference type="EMBL" id="GHB87786.1"/>
    </source>
</evidence>
<evidence type="ECO:0000256" key="5">
    <source>
        <dbReference type="ARBA" id="ARBA00022747"/>
    </source>
</evidence>
<dbReference type="Pfam" id="PF04313">
    <property type="entry name" value="HSDR_N"/>
    <property type="match status" value="1"/>
</dbReference>
<dbReference type="InterPro" id="IPR027417">
    <property type="entry name" value="P-loop_NTPase"/>
</dbReference>
<gene>
    <name evidence="12" type="ORF">GCM10007390_49860</name>
</gene>
<dbReference type="CDD" id="cd22332">
    <property type="entry name" value="HsdR_N"/>
    <property type="match status" value="1"/>
</dbReference>
<evidence type="ECO:0000256" key="10">
    <source>
        <dbReference type="RuleBase" id="RU364115"/>
    </source>
</evidence>
<feature type="domain" description="Helicase ATP-binding" evidence="11">
    <location>
        <begin position="340"/>
        <end position="502"/>
    </location>
</feature>
<keyword evidence="6" id="KW-0255">Endonuclease</keyword>
<dbReference type="GO" id="GO:0009035">
    <property type="term" value="F:type I site-specific deoxyribonuclease activity"/>
    <property type="evidence" value="ECO:0007669"/>
    <property type="project" value="UniProtKB-EC"/>
</dbReference>
<evidence type="ECO:0000256" key="9">
    <source>
        <dbReference type="ARBA" id="ARBA00023125"/>
    </source>
</evidence>
<dbReference type="GO" id="GO:0004386">
    <property type="term" value="F:helicase activity"/>
    <property type="evidence" value="ECO:0007669"/>
    <property type="project" value="UniProtKB-KW"/>
</dbReference>
<dbReference type="PANTHER" id="PTHR30195">
    <property type="entry name" value="TYPE I SITE-SPECIFIC DEOXYRIBONUCLEASE PROTEIN SUBUNIT M AND R"/>
    <property type="match status" value="1"/>
</dbReference>
<dbReference type="Proteomes" id="UP000598271">
    <property type="component" value="Unassembled WGS sequence"/>
</dbReference>
<evidence type="ECO:0000256" key="3">
    <source>
        <dbReference type="ARBA" id="ARBA00022722"/>
    </source>
</evidence>
<evidence type="ECO:0000256" key="6">
    <source>
        <dbReference type="ARBA" id="ARBA00022759"/>
    </source>
</evidence>
<dbReference type="InterPro" id="IPR051268">
    <property type="entry name" value="Type-I_R_enzyme_R_subunit"/>
</dbReference>
<dbReference type="EMBL" id="BMXF01000008">
    <property type="protein sequence ID" value="GHB87786.1"/>
    <property type="molecule type" value="Genomic_DNA"/>
</dbReference>
<comment type="caution">
    <text evidence="12">The sequence shown here is derived from an EMBL/GenBank/DDBJ whole genome shotgun (WGS) entry which is preliminary data.</text>
</comment>
<keyword evidence="4 10" id="KW-0547">Nucleotide-binding</keyword>
<keyword evidence="3" id="KW-0540">Nuclease</keyword>
<evidence type="ECO:0000259" key="11">
    <source>
        <dbReference type="PROSITE" id="PS51192"/>
    </source>
</evidence>
<accession>A0A8J3D8L8</accession>
<dbReference type="NCBIfam" id="TIGR00348">
    <property type="entry name" value="hsdR"/>
    <property type="match status" value="1"/>
</dbReference>
<dbReference type="SUPFAM" id="SSF52540">
    <property type="entry name" value="P-loop containing nucleoside triphosphate hydrolases"/>
    <property type="match status" value="1"/>
</dbReference>